<keyword evidence="2" id="KW-1185">Reference proteome</keyword>
<dbReference type="EMBL" id="FOQD01000020">
    <property type="protein sequence ID" value="SFJ43779.1"/>
    <property type="molecule type" value="Genomic_DNA"/>
</dbReference>
<dbReference type="InterPro" id="IPR009187">
    <property type="entry name" value="Prok_Ku"/>
</dbReference>
<dbReference type="GO" id="GO:0003690">
    <property type="term" value="F:double-stranded DNA binding"/>
    <property type="evidence" value="ECO:0007669"/>
    <property type="project" value="TreeGrafter"/>
</dbReference>
<dbReference type="AlphaFoldDB" id="A0A1I3RDL5"/>
<dbReference type="Proteomes" id="UP000199518">
    <property type="component" value="Unassembled WGS sequence"/>
</dbReference>
<organism evidence="1 2">
    <name type="scientific">Planctomicrobium piriforme</name>
    <dbReference type="NCBI Taxonomy" id="1576369"/>
    <lineage>
        <taxon>Bacteria</taxon>
        <taxon>Pseudomonadati</taxon>
        <taxon>Planctomycetota</taxon>
        <taxon>Planctomycetia</taxon>
        <taxon>Planctomycetales</taxon>
        <taxon>Planctomycetaceae</taxon>
        <taxon>Planctomicrobium</taxon>
    </lineage>
</organism>
<dbReference type="PANTHER" id="PTHR41251">
    <property type="entry name" value="NON-HOMOLOGOUS END JOINING PROTEIN KU"/>
    <property type="match status" value="1"/>
</dbReference>
<name>A0A1I3RDL5_9PLAN</name>
<reference evidence="2" key="1">
    <citation type="submission" date="2016-10" db="EMBL/GenBank/DDBJ databases">
        <authorList>
            <person name="Varghese N."/>
            <person name="Submissions S."/>
        </authorList>
    </citation>
    <scope>NUCLEOTIDE SEQUENCE [LARGE SCALE GENOMIC DNA]</scope>
    <source>
        <strain evidence="2">DSM 26348</strain>
    </source>
</reference>
<proteinExistence type="predicted"/>
<protein>
    <submittedName>
        <fullName evidence="1">DNA end-binding protein Ku</fullName>
    </submittedName>
</protein>
<dbReference type="PANTHER" id="PTHR41251:SF1">
    <property type="entry name" value="NON-HOMOLOGOUS END JOINING PROTEIN KU"/>
    <property type="match status" value="1"/>
</dbReference>
<evidence type="ECO:0000313" key="2">
    <source>
        <dbReference type="Proteomes" id="UP000199518"/>
    </source>
</evidence>
<dbReference type="STRING" id="1576369.SAMN05421753_12081"/>
<evidence type="ECO:0000313" key="1">
    <source>
        <dbReference type="EMBL" id="SFJ43779.1"/>
    </source>
</evidence>
<accession>A0A1I3RDL5</accession>
<dbReference type="RefSeq" id="WP_175517729.1">
    <property type="nucleotide sequence ID" value="NZ_FOQD01000020.1"/>
</dbReference>
<gene>
    <name evidence="1" type="ORF">SAMN05421753_12081</name>
</gene>
<sequence length="46" mass="5531">MPRPIWKGEMSFGLVNVPITLFSTQRRQDLILHLLDQRNHDRIRCE</sequence>